<keyword evidence="2" id="KW-1185">Reference proteome</keyword>
<accession>A0ACB8JMP2</accession>
<comment type="caution">
    <text evidence="1">The sequence shown here is derived from an EMBL/GenBank/DDBJ whole genome shotgun (WGS) entry which is preliminary data.</text>
</comment>
<protein>
    <submittedName>
        <fullName evidence="1">Uncharacterized protein</fullName>
    </submittedName>
</protein>
<reference evidence="2" key="1">
    <citation type="journal article" date="2023" name="Hortic. Res.">
        <title>A chromosome-level phased genome enabling allele-level studies in sweet orange: a case study on citrus Huanglongbing tolerance.</title>
        <authorList>
            <person name="Wu B."/>
            <person name="Yu Q."/>
            <person name="Deng Z."/>
            <person name="Duan Y."/>
            <person name="Luo F."/>
            <person name="Gmitter F. Jr."/>
        </authorList>
    </citation>
    <scope>NUCLEOTIDE SEQUENCE [LARGE SCALE GENOMIC DNA]</scope>
    <source>
        <strain evidence="2">cv. Valencia</strain>
    </source>
</reference>
<dbReference type="Proteomes" id="UP000829398">
    <property type="component" value="Chromosome 6"/>
</dbReference>
<evidence type="ECO:0000313" key="1">
    <source>
        <dbReference type="EMBL" id="KAH9733848.1"/>
    </source>
</evidence>
<proteinExistence type="predicted"/>
<evidence type="ECO:0000313" key="2">
    <source>
        <dbReference type="Proteomes" id="UP000829398"/>
    </source>
</evidence>
<name>A0ACB8JMP2_CITSI</name>
<organism evidence="1 2">
    <name type="scientific">Citrus sinensis</name>
    <name type="common">Sweet orange</name>
    <name type="synonym">Citrus aurantium var. sinensis</name>
    <dbReference type="NCBI Taxonomy" id="2711"/>
    <lineage>
        <taxon>Eukaryota</taxon>
        <taxon>Viridiplantae</taxon>
        <taxon>Streptophyta</taxon>
        <taxon>Embryophyta</taxon>
        <taxon>Tracheophyta</taxon>
        <taxon>Spermatophyta</taxon>
        <taxon>Magnoliopsida</taxon>
        <taxon>eudicotyledons</taxon>
        <taxon>Gunneridae</taxon>
        <taxon>Pentapetalae</taxon>
        <taxon>rosids</taxon>
        <taxon>malvids</taxon>
        <taxon>Sapindales</taxon>
        <taxon>Rutaceae</taxon>
        <taxon>Aurantioideae</taxon>
        <taxon>Citrus</taxon>
    </lineage>
</organism>
<gene>
    <name evidence="1" type="ORF">KPL71_017166</name>
</gene>
<sequence length="342" mass="38402">MESAFELTKKDPLPLEDDRSTKKAKFRAEGCDEDNPPLDVVIEIRGHMSSIAFSQRVHAQLVKPWKATVVIKLIGRSVGYKVLCNCMESLWSRSQGFSMIDLENNFFLVKFKTEEYAYYALTQGSWTILGHYLTVEYKNLPTIRFECGKYGHLSSSCSESKSNENLRGDEKVQDENTLGTRAAPLQSAHSSGNPKFGPWMVVSRKGKFKSNKEREAVRDLVQNQYGKFEGGSRFSLLASGTEMEKGTKSTNDTPIANVNSMNDSETNMPASQFSHQAKSTRKFPSKKPAKPTNKNNSIALNNKPLDRECKSTKPNQPKIFITEPSKIFIMEKGMFGIALILN</sequence>
<dbReference type="EMBL" id="CM039175">
    <property type="protein sequence ID" value="KAH9733848.1"/>
    <property type="molecule type" value="Genomic_DNA"/>
</dbReference>